<proteinExistence type="predicted"/>
<dbReference type="EMBL" id="LN854095">
    <property type="protein sequence ID" value="CRY97461.1"/>
    <property type="molecule type" value="Genomic_DNA"/>
</dbReference>
<reference evidence="1" key="1">
    <citation type="submission" date="2015-06" db="EMBL/GenBank/DDBJ databases">
        <authorList>
            <person name="Joergensen T."/>
        </authorList>
    </citation>
    <scope>NUCLEOTIDE SEQUENCE</scope>
    <source>
        <strain evidence="1">RGFK1567</strain>
    </source>
</reference>
<accession>A0A0H5Q5Z7</accession>
<reference evidence="1" key="2">
    <citation type="submission" date="2015-07" db="EMBL/GenBank/DDBJ databases">
        <title>Plasmids, circular viruses and viroids from rat gut.</title>
        <authorList>
            <person name="Jorgensen T.J."/>
            <person name="Hansen M.A."/>
            <person name="Xu Z."/>
            <person name="Tabak M.A."/>
            <person name="Sorensen S.J."/>
            <person name="Hansen L.H."/>
        </authorList>
    </citation>
    <scope>NUCLEOTIDE SEQUENCE</scope>
    <source>
        <strain evidence="1">RGFK1567</strain>
    </source>
</reference>
<dbReference type="AlphaFoldDB" id="A0A0H5Q5Z7"/>
<name>A0A0H5Q5Z7_9ZZZZ</name>
<protein>
    <submittedName>
        <fullName evidence="1">Uncharacterized protein</fullName>
    </submittedName>
</protein>
<sequence>MSTPADVNAARPTHSAATAVATLYIHGSVRRIHVERWIDDGNLLSCEKGSLDLFSTAHALTLFAVLQELAEEADQF</sequence>
<organism evidence="1">
    <name type="scientific">uncultured prokaryote</name>
    <dbReference type="NCBI Taxonomy" id="198431"/>
    <lineage>
        <taxon>unclassified sequences</taxon>
        <taxon>environmental samples</taxon>
    </lineage>
</organism>
<evidence type="ECO:0000313" key="1">
    <source>
        <dbReference type="EMBL" id="CRY97461.1"/>
    </source>
</evidence>